<dbReference type="AlphaFoldDB" id="T0KKY4"/>
<sequence length="376" mass="41754">MSVFLAVLIGLASTTVLASPLAIEASFDWQKTDYVLAFGDSYTFVQGTEGYWGYSFIGSQLNISFTPEQLLTDRIVPGQNTSSAGGPNWIEELTGCKEGLPRDCEIQLWDFAFAGADVSTTFVPLHHDYTISFQNQVSQWDEYGKSVINADTNSSLVASFIGINDINDMANFQFPVQNLTSFEELYTAVIAEQFEALETVYEAGFRSYLFLNLPPLDKTVWRFVGSYEPSSDYGQPAAQSDPTRKPNTTMINTFNDVLNQTAKAFTETHPDTTALVFDTYTWLTYVFDNAATFGITNTTSFCPKYNAWDIATNYAAYGCQPIGEYFWYNSGHITYTVSQLLGSKVDEFLAQKSGQCSGKQNISSSWGTRWVDGVAS</sequence>
<dbReference type="Pfam" id="PF00657">
    <property type="entry name" value="Lipase_GDSL"/>
    <property type="match status" value="1"/>
</dbReference>
<accession>T0KKY4</accession>
<dbReference type="InterPro" id="IPR001087">
    <property type="entry name" value="GDSL"/>
</dbReference>
<feature type="signal peptide" evidence="2">
    <location>
        <begin position="1"/>
        <end position="18"/>
    </location>
</feature>
<dbReference type="OMA" id="HGHQNYS"/>
<dbReference type="CDD" id="cd01846">
    <property type="entry name" value="fatty_acyltransferase_like"/>
    <property type="match status" value="1"/>
</dbReference>
<evidence type="ECO:0000313" key="3">
    <source>
        <dbReference type="EMBL" id="EQB56277.1"/>
    </source>
</evidence>
<gene>
    <name evidence="3" type="ORF">CGLO_03719</name>
</gene>
<dbReference type="Proteomes" id="UP000015530">
    <property type="component" value="Unassembled WGS sequence"/>
</dbReference>
<dbReference type="InterPro" id="IPR036514">
    <property type="entry name" value="SGNH_hydro_sf"/>
</dbReference>
<evidence type="ECO:0000313" key="4">
    <source>
        <dbReference type="Proteomes" id="UP000015530"/>
    </source>
</evidence>
<comment type="caution">
    <text evidence="3">The sequence shown here is derived from an EMBL/GenBank/DDBJ whole genome shotgun (WGS) entry which is preliminary data.</text>
</comment>
<dbReference type="EMBL" id="AMYD01000762">
    <property type="protein sequence ID" value="EQB56277.1"/>
    <property type="molecule type" value="Genomic_DNA"/>
</dbReference>
<dbReference type="eggNOG" id="ENOG502S09J">
    <property type="taxonomic scope" value="Eukaryota"/>
</dbReference>
<dbReference type="STRING" id="1237896.T0KKY4"/>
<dbReference type="Gene3D" id="3.40.50.1110">
    <property type="entry name" value="SGNH hydrolase"/>
    <property type="match status" value="1"/>
</dbReference>
<dbReference type="GO" id="GO:0016788">
    <property type="term" value="F:hydrolase activity, acting on ester bonds"/>
    <property type="evidence" value="ECO:0007669"/>
    <property type="project" value="InterPro"/>
</dbReference>
<dbReference type="OrthoDB" id="1600564at2759"/>
<dbReference type="PANTHER" id="PTHR45648:SF85">
    <property type="entry name" value="A, PUTATIVE (AFU_ORTHOLOGUE AFUA_2G10760)-RELATED"/>
    <property type="match status" value="1"/>
</dbReference>
<reference evidence="4" key="1">
    <citation type="journal article" date="2013" name="Mol. Plant Microbe Interact.">
        <title>Global aspects of pacC regulation of pathogenicity genes in Colletotrichum gloeosporioides as revealed by transcriptome analysis.</title>
        <authorList>
            <person name="Alkan N."/>
            <person name="Meng X."/>
            <person name="Friedlander G."/>
            <person name="Reuveni E."/>
            <person name="Sukno S."/>
            <person name="Sherman A."/>
            <person name="Thon M."/>
            <person name="Fluhr R."/>
            <person name="Prusky D."/>
        </authorList>
    </citation>
    <scope>NUCLEOTIDE SEQUENCE [LARGE SCALE GENOMIC DNA]</scope>
    <source>
        <strain evidence="4">Cg-14</strain>
    </source>
</reference>
<evidence type="ECO:0000256" key="1">
    <source>
        <dbReference type="ARBA" id="ARBA00022801"/>
    </source>
</evidence>
<evidence type="ECO:0000256" key="2">
    <source>
        <dbReference type="SAM" id="SignalP"/>
    </source>
</evidence>
<keyword evidence="2" id="KW-0732">Signal</keyword>
<dbReference type="InterPro" id="IPR051058">
    <property type="entry name" value="GDSL_Est/Lipase"/>
</dbReference>
<protein>
    <submittedName>
        <fullName evidence="3">GDSL-like Lipase/Acylhydrolase</fullName>
    </submittedName>
</protein>
<feature type="chain" id="PRO_5004579127" evidence="2">
    <location>
        <begin position="19"/>
        <end position="376"/>
    </location>
</feature>
<organism evidence="3 4">
    <name type="scientific">Colletotrichum gloeosporioides (strain Cg-14)</name>
    <name type="common">Anthracnose fungus</name>
    <name type="synonym">Glomerella cingulata</name>
    <dbReference type="NCBI Taxonomy" id="1237896"/>
    <lineage>
        <taxon>Eukaryota</taxon>
        <taxon>Fungi</taxon>
        <taxon>Dikarya</taxon>
        <taxon>Ascomycota</taxon>
        <taxon>Pezizomycotina</taxon>
        <taxon>Sordariomycetes</taxon>
        <taxon>Hypocreomycetidae</taxon>
        <taxon>Glomerellales</taxon>
        <taxon>Glomerellaceae</taxon>
        <taxon>Colletotrichum</taxon>
        <taxon>Colletotrichum gloeosporioides species complex</taxon>
    </lineage>
</organism>
<name>T0KKY4_COLGC</name>
<dbReference type="PANTHER" id="PTHR45648">
    <property type="entry name" value="GDSL LIPASE/ACYLHYDROLASE FAMILY PROTEIN (AFU_ORTHOLOGUE AFUA_4G14700)"/>
    <property type="match status" value="1"/>
</dbReference>
<dbReference type="HOGENOM" id="CLU_015101_4_0_1"/>
<keyword evidence="1 3" id="KW-0378">Hydrolase</keyword>
<proteinExistence type="predicted"/>